<reference evidence="1 2" key="1">
    <citation type="submission" date="2020-07" db="EMBL/GenBank/DDBJ databases">
        <title>Mycobacterium kansasii (former subtype) with zoonotic potential isolated from diseased indoor pet cat, Japan.</title>
        <authorList>
            <person name="Fukano H."/>
            <person name="Terazono T."/>
            <person name="Hoshino Y."/>
        </authorList>
    </citation>
    <scope>NUCLEOTIDE SEQUENCE [LARGE SCALE GENOMIC DNA]</scope>
    <source>
        <strain evidence="1 2">Kuro-I</strain>
    </source>
</reference>
<dbReference type="EMBL" id="AP023343">
    <property type="protein sequence ID" value="BCI85711.1"/>
    <property type="molecule type" value="Genomic_DNA"/>
</dbReference>
<gene>
    <name evidence="1" type="ORF">NIIDMKKI_09170</name>
</gene>
<evidence type="ECO:0000313" key="2">
    <source>
        <dbReference type="Proteomes" id="UP000516380"/>
    </source>
</evidence>
<organism evidence="1 2">
    <name type="scientific">Mycobacterium kansasii</name>
    <dbReference type="NCBI Taxonomy" id="1768"/>
    <lineage>
        <taxon>Bacteria</taxon>
        <taxon>Bacillati</taxon>
        <taxon>Actinomycetota</taxon>
        <taxon>Actinomycetes</taxon>
        <taxon>Mycobacteriales</taxon>
        <taxon>Mycobacteriaceae</taxon>
        <taxon>Mycobacterium</taxon>
    </lineage>
</organism>
<evidence type="ECO:0000313" key="1">
    <source>
        <dbReference type="EMBL" id="BCI85711.1"/>
    </source>
</evidence>
<accession>A0A7G1I3X5</accession>
<dbReference type="AlphaFoldDB" id="A0A7G1I3X5"/>
<proteinExistence type="predicted"/>
<name>A0A7G1I3X5_MYCKA</name>
<sequence length="114" mass="12291">MTQRNEVAGALGRHNARYPCGSQRVTFGQAPVEISATTSVEVRKAPAATAVRRVADFSVTSTMCAAPRSSRCDNPPDWKSDAVAIGGVLPVDDRHRMEVREVIGGQRERQLAEG</sequence>
<protein>
    <submittedName>
        <fullName evidence="1">Uncharacterized protein</fullName>
    </submittedName>
</protein>
<keyword evidence="2" id="KW-1185">Reference proteome</keyword>
<dbReference type="Proteomes" id="UP000516380">
    <property type="component" value="Chromosome"/>
</dbReference>